<keyword evidence="1" id="KW-0812">Transmembrane</keyword>
<keyword evidence="4" id="KW-1185">Reference proteome</keyword>
<dbReference type="Pfam" id="PF13899">
    <property type="entry name" value="Thioredoxin_7"/>
    <property type="match status" value="1"/>
</dbReference>
<accession>A0ABY2UJZ7</accession>
<feature type="domain" description="Thiol:disulfide interchange protein DsbD N-terminal" evidence="2">
    <location>
        <begin position="58"/>
        <end position="167"/>
    </location>
</feature>
<feature type="transmembrane region" description="Helical" evidence="1">
    <location>
        <begin position="525"/>
        <end position="542"/>
    </location>
</feature>
<feature type="transmembrane region" description="Helical" evidence="1">
    <location>
        <begin position="350"/>
        <end position="369"/>
    </location>
</feature>
<evidence type="ECO:0000256" key="1">
    <source>
        <dbReference type="SAM" id="Phobius"/>
    </source>
</evidence>
<dbReference type="InterPro" id="IPR035671">
    <property type="entry name" value="DsbD_gamma"/>
</dbReference>
<evidence type="ECO:0000313" key="4">
    <source>
        <dbReference type="Proteomes" id="UP000306791"/>
    </source>
</evidence>
<name>A0ABY2UJZ7_9GAMM</name>
<dbReference type="Pfam" id="PF11412">
    <property type="entry name" value="DsbD_N"/>
    <property type="match status" value="1"/>
</dbReference>
<dbReference type="InterPro" id="IPR036249">
    <property type="entry name" value="Thioredoxin-like_sf"/>
</dbReference>
<dbReference type="CDD" id="cd02953">
    <property type="entry name" value="DsbDgamma"/>
    <property type="match status" value="1"/>
</dbReference>
<sequence length="705" mass="76417">MIAGIRNLNPDWGQGEDRVLIRNLSNTIVHGLLLWITCCFSLGALAQDTAAGDHVSVRWLAPEQFGQGRDTVGLYFDVDPGWHVYWRNAGDSGAAPKFDRSSASAEISEILWPFPVRLPIEHLTNLGYEGDVAYLFDVVPTSAPLKLHVNLEWLVCKVDCIPGFGTMSLERPVGDIARWSPQDLAARDRFLSRVPKNSAESPWQVDTLQRDSDQLRLTLRHHSDEYFTPHVFPLDGALLVASAPDVQRDAERITYSFALMPGAPATDSTGFVVATTSEAWQFDDIPIDGASTRNPSPKSAPAQPLWLLILAAIAGGGILNLMPCVFPVLSIKLFGLMGGRTPAPERIKTGLLYSAGVLATFALLGGLLLALRAGGAAIGWGFQLQSAPVVLALILLFWLMALSFSGVYEFGHRLMNLAGRSRGGSFATGVLAVFVAAPCTGPFMGAALGAATLLPTPSAMAIFIGLGVGLALPFALLCLFPRLLRRLPQPGPWMETLRQFLAFPLYITVIWLLWVLGRLVGEDGWLLGSLVLLAVVFALWLSQHLHRIGKLFAWLSVFVVVALGLIAADHLQGERGPAITVGNSVPRGWQPYDRPAIDAALARGQGVFIDYTAAWCITCQVNKKLVLDTDETAALFAKNNVYLVRADWTDQDPAITAALAELGRNSVPVYAWYAPGEKSPVLLPQILQASMIEALFAESSRSDNE</sequence>
<dbReference type="PANTHER" id="PTHR32234:SF3">
    <property type="entry name" value="SUPPRESSION OF COPPER SENSITIVITY PROTEIN"/>
    <property type="match status" value="1"/>
</dbReference>
<organism evidence="3 4">
    <name type="scientific">Microbulbifer harenosus</name>
    <dbReference type="NCBI Taxonomy" id="2576840"/>
    <lineage>
        <taxon>Bacteria</taxon>
        <taxon>Pseudomonadati</taxon>
        <taxon>Pseudomonadota</taxon>
        <taxon>Gammaproteobacteria</taxon>
        <taxon>Cellvibrionales</taxon>
        <taxon>Microbulbiferaceae</taxon>
        <taxon>Microbulbifer</taxon>
    </lineage>
</organism>
<feature type="transmembrane region" description="Helical" evidence="1">
    <location>
        <begin position="429"/>
        <end position="454"/>
    </location>
</feature>
<reference evidence="3 4" key="1">
    <citation type="submission" date="2019-05" db="EMBL/GenBank/DDBJ databases">
        <title>Microbulbifer harenosus sp. nov., an alginate-degrading bacterium isolated from coastal sand.</title>
        <authorList>
            <person name="Huang H."/>
            <person name="Mo K."/>
            <person name="Bao S."/>
        </authorList>
    </citation>
    <scope>NUCLEOTIDE SEQUENCE [LARGE SCALE GENOMIC DNA]</scope>
    <source>
        <strain evidence="3 4">HB161719</strain>
    </source>
</reference>
<evidence type="ECO:0000259" key="2">
    <source>
        <dbReference type="Pfam" id="PF11412"/>
    </source>
</evidence>
<keyword evidence="1" id="KW-1133">Transmembrane helix</keyword>
<gene>
    <name evidence="3" type="ORF">FDY93_06285</name>
</gene>
<dbReference type="Gene3D" id="3.40.30.10">
    <property type="entry name" value="Glutaredoxin"/>
    <property type="match status" value="1"/>
</dbReference>
<dbReference type="RefSeq" id="WP_138234892.1">
    <property type="nucleotide sequence ID" value="NZ_CP185860.1"/>
</dbReference>
<feature type="transmembrane region" description="Helical" evidence="1">
    <location>
        <begin position="389"/>
        <end position="408"/>
    </location>
</feature>
<feature type="transmembrane region" description="Helical" evidence="1">
    <location>
        <begin position="460"/>
        <end position="480"/>
    </location>
</feature>
<dbReference type="EMBL" id="VANI01000006">
    <property type="protein sequence ID" value="TLM78396.1"/>
    <property type="molecule type" value="Genomic_DNA"/>
</dbReference>
<comment type="caution">
    <text evidence="3">The sequence shown here is derived from an EMBL/GenBank/DDBJ whole genome shotgun (WGS) entry which is preliminary data.</text>
</comment>
<evidence type="ECO:0000313" key="3">
    <source>
        <dbReference type="EMBL" id="TLM78396.1"/>
    </source>
</evidence>
<proteinExistence type="predicted"/>
<dbReference type="PANTHER" id="PTHR32234">
    <property type="entry name" value="THIOL:DISULFIDE INTERCHANGE PROTEIN DSBD"/>
    <property type="match status" value="1"/>
</dbReference>
<feature type="transmembrane region" description="Helical" evidence="1">
    <location>
        <begin position="305"/>
        <end position="329"/>
    </location>
</feature>
<protein>
    <submittedName>
        <fullName evidence="3">Glucan 1,4-alpha-glucosidase</fullName>
    </submittedName>
</protein>
<feature type="transmembrane region" description="Helical" evidence="1">
    <location>
        <begin position="500"/>
        <end position="519"/>
    </location>
</feature>
<dbReference type="InterPro" id="IPR028250">
    <property type="entry name" value="DsbDN"/>
</dbReference>
<dbReference type="SUPFAM" id="SSF52833">
    <property type="entry name" value="Thioredoxin-like"/>
    <property type="match status" value="1"/>
</dbReference>
<feature type="transmembrane region" description="Helical" evidence="1">
    <location>
        <begin position="551"/>
        <end position="568"/>
    </location>
</feature>
<dbReference type="Proteomes" id="UP000306791">
    <property type="component" value="Unassembled WGS sequence"/>
</dbReference>
<keyword evidence="1" id="KW-0472">Membrane</keyword>